<sequence length="541" mass="59471">MASAAEVMEKSVSGGIDGPSAAAAGAASGGELVAELLAVFNELSERMGDGLATSSSSRMLFRALKLALPALGQRAQAQALAVAASLADLQMDAEVISGGMLREAMDAGAVSIGNVEAQIGAGTAQLLRESLRLEHAPTEVDLLDEERASALRKLVLSSYDIRAVILELAVKLDMMRHLHEYLPRHQQRVKALEVMKIYAPLAHAVGAGRVSLELEDLSFRFLFPQAYDQVDQWLSGQEAECLLLIDAYRERLLQALNADGELSRTARSVSVQGRYKSRFSTMKKLVKDGRRPEDVNDILGLRVILDVGSASSQERACRRTHEVIQAMWKEVAGRTKDYIARPKKNGYRSLHVAIDVTEPGAKKMRPLMEIQIRTEEMHRFAEGGEASHSLYKGGLTDPEEAKRLKDIMLAAADMAALHLRDQPAAAGSDQGGGDPKNRAFRQLDNDRDGRISVEELIDLMEDLGAGGRDAKELMDLLDANCDGSLSSEEFQLFQRQVQLKTTLEDKDDNYRKILKEKLQMPEDPGLIDVYREELTDKLFTS</sequence>
<evidence type="ECO:0000313" key="1">
    <source>
        <dbReference type="EnsemblPlants" id="AVESA.00010b.r2.5DG1004300.1.CDS"/>
    </source>
</evidence>
<dbReference type="Proteomes" id="UP001732700">
    <property type="component" value="Chromosome 5D"/>
</dbReference>
<dbReference type="EnsemblPlants" id="AVESA.00010b.r2.5DG1004300.1">
    <property type="protein sequence ID" value="AVESA.00010b.r2.5DG1004300.1.CDS"/>
    <property type="gene ID" value="AVESA.00010b.r2.5DG1004300"/>
</dbReference>
<reference evidence="1" key="2">
    <citation type="submission" date="2025-09" db="UniProtKB">
        <authorList>
            <consortium name="EnsemblPlants"/>
        </authorList>
    </citation>
    <scope>IDENTIFICATION</scope>
</reference>
<reference evidence="1" key="1">
    <citation type="submission" date="2021-05" db="EMBL/GenBank/DDBJ databases">
        <authorList>
            <person name="Scholz U."/>
            <person name="Mascher M."/>
            <person name="Fiebig A."/>
        </authorList>
    </citation>
    <scope>NUCLEOTIDE SEQUENCE [LARGE SCALE GENOMIC DNA]</scope>
</reference>
<organism evidence="1 2">
    <name type="scientific">Avena sativa</name>
    <name type="common">Oat</name>
    <dbReference type="NCBI Taxonomy" id="4498"/>
    <lineage>
        <taxon>Eukaryota</taxon>
        <taxon>Viridiplantae</taxon>
        <taxon>Streptophyta</taxon>
        <taxon>Embryophyta</taxon>
        <taxon>Tracheophyta</taxon>
        <taxon>Spermatophyta</taxon>
        <taxon>Magnoliopsida</taxon>
        <taxon>Liliopsida</taxon>
        <taxon>Poales</taxon>
        <taxon>Poaceae</taxon>
        <taxon>BOP clade</taxon>
        <taxon>Pooideae</taxon>
        <taxon>Poodae</taxon>
        <taxon>Poeae</taxon>
        <taxon>Poeae Chloroplast Group 1 (Aveneae type)</taxon>
        <taxon>Aveninae</taxon>
        <taxon>Avena</taxon>
    </lineage>
</organism>
<proteinExistence type="predicted"/>
<name>A0ACD5YM21_AVESA</name>
<evidence type="ECO:0000313" key="2">
    <source>
        <dbReference type="Proteomes" id="UP001732700"/>
    </source>
</evidence>
<keyword evidence="2" id="KW-1185">Reference proteome</keyword>
<accession>A0ACD5YM21</accession>
<protein>
    <submittedName>
        <fullName evidence="1">Uncharacterized protein</fullName>
    </submittedName>
</protein>